<comment type="caution">
    <text evidence="6">The sequence shown here is derived from an EMBL/GenBank/DDBJ whole genome shotgun (WGS) entry which is preliminary data.</text>
</comment>
<reference evidence="6 7" key="1">
    <citation type="submission" date="2018-10" db="EMBL/GenBank/DDBJ databases">
        <title>Isolation of pseudouridimycin from Streptomyces albus DSM 40763.</title>
        <authorList>
            <person name="Rosenqvist P."/>
            <person name="Metsae-Ketelae M."/>
            <person name="Virta P."/>
        </authorList>
    </citation>
    <scope>NUCLEOTIDE SEQUENCE [LARGE SCALE GENOMIC DNA]</scope>
    <source>
        <strain evidence="6 7">DSM 40763</strain>
    </source>
</reference>
<dbReference type="InterPro" id="IPR011629">
    <property type="entry name" value="CobW-like_C"/>
</dbReference>
<dbReference type="CDD" id="cd03112">
    <property type="entry name" value="CobW-like"/>
    <property type="match status" value="1"/>
</dbReference>
<dbReference type="EMBL" id="RCIY01000120">
    <property type="protein sequence ID" value="TGG74703.1"/>
    <property type="molecule type" value="Genomic_DNA"/>
</dbReference>
<dbReference type="SUPFAM" id="SSF52540">
    <property type="entry name" value="P-loop containing nucleoside triphosphate hydrolases"/>
    <property type="match status" value="1"/>
</dbReference>
<dbReference type="Proteomes" id="UP000298111">
    <property type="component" value="Unassembled WGS sequence"/>
</dbReference>
<keyword evidence="3" id="KW-0143">Chaperone</keyword>
<sequence>MTHSDTAHGKIPVTVLTGFLGAGKTTLVNHILTAQHGRRIAVIENEFGDIPVDNALVISSDEEIFEMANGCCLCCTARSDLIDILRRLRTRDRLDRVLIETSGMADPNPIAQTFFVDDEVAAHYALDAVVTLVDARHAGVHLDAYEAGLGHAGPAHQVVDQIAFADRIVVNKTDLVTPEETEALTGRLRRINATAGISTSRHAAVDLDTVLGVAAFDLARASTADRRWLEEDSGHWHDPDITSVSVELAGDLDRTALEEWLARLGAARGPDLYRIKGILALAGEDRRCVLQGLHRLHELSEGAPWQRGEPRRSRLVLIGRGLDRAELEAGLRACTTPATGAVAGRPAASGAPYGA</sequence>
<dbReference type="Gene3D" id="3.40.50.300">
    <property type="entry name" value="P-loop containing nucleotide triphosphate hydrolases"/>
    <property type="match status" value="1"/>
</dbReference>
<evidence type="ECO:0000256" key="5">
    <source>
        <dbReference type="ARBA" id="ARBA00049117"/>
    </source>
</evidence>
<dbReference type="GO" id="GO:0005737">
    <property type="term" value="C:cytoplasm"/>
    <property type="evidence" value="ECO:0007669"/>
    <property type="project" value="TreeGrafter"/>
</dbReference>
<dbReference type="InterPro" id="IPR003495">
    <property type="entry name" value="CobW/HypB/UreG_nucleotide-bd"/>
</dbReference>
<keyword evidence="2" id="KW-0378">Hydrolase</keyword>
<name>A0A6C1C018_9ACTN</name>
<dbReference type="InterPro" id="IPR027417">
    <property type="entry name" value="P-loop_NTPase"/>
</dbReference>
<dbReference type="PANTHER" id="PTHR13748:SF62">
    <property type="entry name" value="COBW DOMAIN-CONTAINING PROTEIN"/>
    <property type="match status" value="1"/>
</dbReference>
<comment type="similarity">
    <text evidence="4">Belongs to the SIMIBI class G3E GTPase family. ZNG1 subfamily.</text>
</comment>
<dbReference type="Pfam" id="PF07683">
    <property type="entry name" value="CobW_C"/>
    <property type="match status" value="1"/>
</dbReference>
<dbReference type="RefSeq" id="WP_031031146.1">
    <property type="nucleotide sequence ID" value="NZ_BBQG01000010.1"/>
</dbReference>
<accession>A0A6C1C018</accession>
<dbReference type="GO" id="GO:0000166">
    <property type="term" value="F:nucleotide binding"/>
    <property type="evidence" value="ECO:0007669"/>
    <property type="project" value="UniProtKB-KW"/>
</dbReference>
<dbReference type="GeneID" id="75185463"/>
<dbReference type="Pfam" id="PF02492">
    <property type="entry name" value="cobW"/>
    <property type="match status" value="1"/>
</dbReference>
<dbReference type="InterPro" id="IPR036627">
    <property type="entry name" value="CobW-likC_sf"/>
</dbReference>
<proteinExistence type="inferred from homology"/>
<evidence type="ECO:0000256" key="3">
    <source>
        <dbReference type="ARBA" id="ARBA00023186"/>
    </source>
</evidence>
<evidence type="ECO:0000256" key="4">
    <source>
        <dbReference type="ARBA" id="ARBA00034320"/>
    </source>
</evidence>
<evidence type="ECO:0000256" key="1">
    <source>
        <dbReference type="ARBA" id="ARBA00022741"/>
    </source>
</evidence>
<dbReference type="SMART" id="SM00833">
    <property type="entry name" value="CobW_C"/>
    <property type="match status" value="1"/>
</dbReference>
<organism evidence="6 7">
    <name type="scientific">Streptomyces albus</name>
    <dbReference type="NCBI Taxonomy" id="1888"/>
    <lineage>
        <taxon>Bacteria</taxon>
        <taxon>Bacillati</taxon>
        <taxon>Actinomycetota</taxon>
        <taxon>Actinomycetes</taxon>
        <taxon>Kitasatosporales</taxon>
        <taxon>Streptomycetaceae</taxon>
        <taxon>Streptomyces</taxon>
    </lineage>
</organism>
<dbReference type="SUPFAM" id="SSF90002">
    <property type="entry name" value="Hypothetical protein YjiA, C-terminal domain"/>
    <property type="match status" value="1"/>
</dbReference>
<dbReference type="InterPro" id="IPR051316">
    <property type="entry name" value="Zinc-reg_GTPase_activator"/>
</dbReference>
<dbReference type="Gene3D" id="3.30.1220.10">
    <property type="entry name" value="CobW-like, C-terminal domain"/>
    <property type="match status" value="1"/>
</dbReference>
<dbReference type="PANTHER" id="PTHR13748">
    <property type="entry name" value="COBW-RELATED"/>
    <property type="match status" value="1"/>
</dbReference>
<dbReference type="AlphaFoldDB" id="A0A6C1C018"/>
<protein>
    <submittedName>
        <fullName evidence="6">GTP-binding protein</fullName>
    </submittedName>
</protein>
<evidence type="ECO:0000256" key="2">
    <source>
        <dbReference type="ARBA" id="ARBA00022801"/>
    </source>
</evidence>
<comment type="catalytic activity">
    <reaction evidence="5">
        <text>GTP + H2O = GDP + phosphate + H(+)</text>
        <dbReference type="Rhea" id="RHEA:19669"/>
        <dbReference type="ChEBI" id="CHEBI:15377"/>
        <dbReference type="ChEBI" id="CHEBI:15378"/>
        <dbReference type="ChEBI" id="CHEBI:37565"/>
        <dbReference type="ChEBI" id="CHEBI:43474"/>
        <dbReference type="ChEBI" id="CHEBI:58189"/>
    </reaction>
    <physiologicalReaction direction="left-to-right" evidence="5">
        <dbReference type="Rhea" id="RHEA:19670"/>
    </physiologicalReaction>
</comment>
<evidence type="ECO:0000313" key="7">
    <source>
        <dbReference type="Proteomes" id="UP000298111"/>
    </source>
</evidence>
<evidence type="ECO:0000313" key="6">
    <source>
        <dbReference type="EMBL" id="TGG74703.1"/>
    </source>
</evidence>
<gene>
    <name evidence="6" type="ORF">D8771_34480</name>
</gene>
<dbReference type="GO" id="GO:0016787">
    <property type="term" value="F:hydrolase activity"/>
    <property type="evidence" value="ECO:0007669"/>
    <property type="project" value="UniProtKB-KW"/>
</dbReference>
<keyword evidence="1" id="KW-0547">Nucleotide-binding</keyword>